<dbReference type="SMART" id="SM00534">
    <property type="entry name" value="MUTSac"/>
    <property type="match status" value="1"/>
</dbReference>
<protein>
    <submittedName>
        <fullName evidence="5">DNA mismatch repair protein MutS</fullName>
    </submittedName>
</protein>
<evidence type="ECO:0000256" key="2">
    <source>
        <dbReference type="ARBA" id="ARBA00022840"/>
    </source>
</evidence>
<dbReference type="GO" id="GO:0005524">
    <property type="term" value="F:ATP binding"/>
    <property type="evidence" value="ECO:0007669"/>
    <property type="project" value="UniProtKB-KW"/>
</dbReference>
<dbReference type="InterPro" id="IPR027417">
    <property type="entry name" value="P-loop_NTPase"/>
</dbReference>
<dbReference type="GO" id="GO:0006298">
    <property type="term" value="P:mismatch repair"/>
    <property type="evidence" value="ECO:0007669"/>
    <property type="project" value="InterPro"/>
</dbReference>
<accession>A0A848L130</accession>
<dbReference type="PANTHER" id="PTHR11361">
    <property type="entry name" value="DNA MISMATCH REPAIR PROTEIN MUTS FAMILY MEMBER"/>
    <property type="match status" value="1"/>
</dbReference>
<dbReference type="GO" id="GO:0030983">
    <property type="term" value="F:mismatched DNA binding"/>
    <property type="evidence" value="ECO:0007669"/>
    <property type="project" value="InterPro"/>
</dbReference>
<dbReference type="PANTHER" id="PTHR11361:SF34">
    <property type="entry name" value="DNA MISMATCH REPAIR PROTEIN MSH1, MITOCHONDRIAL"/>
    <property type="match status" value="1"/>
</dbReference>
<evidence type="ECO:0000313" key="6">
    <source>
        <dbReference type="Proteomes" id="UP000550729"/>
    </source>
</evidence>
<keyword evidence="3" id="KW-0238">DNA-binding</keyword>
<evidence type="ECO:0000256" key="1">
    <source>
        <dbReference type="ARBA" id="ARBA00022741"/>
    </source>
</evidence>
<evidence type="ECO:0000259" key="4">
    <source>
        <dbReference type="SMART" id="SM00534"/>
    </source>
</evidence>
<reference evidence="5 6" key="1">
    <citation type="submission" date="2020-04" db="EMBL/GenBank/DDBJ databases">
        <title>Gordonia sp. nov. TBRC 11910.</title>
        <authorList>
            <person name="Suriyachadkun C."/>
        </authorList>
    </citation>
    <scope>NUCLEOTIDE SEQUENCE [LARGE SCALE GENOMIC DNA]</scope>
    <source>
        <strain evidence="5 6">TBRC 11910</strain>
    </source>
</reference>
<keyword evidence="6" id="KW-1185">Reference proteome</keyword>
<dbReference type="Pfam" id="PF00488">
    <property type="entry name" value="MutS_V"/>
    <property type="match status" value="1"/>
</dbReference>
<evidence type="ECO:0000256" key="3">
    <source>
        <dbReference type="ARBA" id="ARBA00023125"/>
    </source>
</evidence>
<dbReference type="GO" id="GO:0005829">
    <property type="term" value="C:cytosol"/>
    <property type="evidence" value="ECO:0007669"/>
    <property type="project" value="TreeGrafter"/>
</dbReference>
<keyword evidence="1" id="KW-0547">Nucleotide-binding</keyword>
<feature type="domain" description="DNA mismatch repair proteins mutS family" evidence="4">
    <location>
        <begin position="319"/>
        <end position="495"/>
    </location>
</feature>
<evidence type="ECO:0000313" key="5">
    <source>
        <dbReference type="EMBL" id="NMO04496.1"/>
    </source>
</evidence>
<organism evidence="5 6">
    <name type="scientific">Gordonia asplenii</name>
    <dbReference type="NCBI Taxonomy" id="2725283"/>
    <lineage>
        <taxon>Bacteria</taxon>
        <taxon>Bacillati</taxon>
        <taxon>Actinomycetota</taxon>
        <taxon>Actinomycetes</taxon>
        <taxon>Mycobacteriales</taxon>
        <taxon>Gordoniaceae</taxon>
        <taxon>Gordonia</taxon>
    </lineage>
</organism>
<proteinExistence type="predicted"/>
<dbReference type="AlphaFoldDB" id="A0A848L130"/>
<dbReference type="Gene3D" id="3.40.50.300">
    <property type="entry name" value="P-loop containing nucleotide triphosphate hydrolases"/>
    <property type="match status" value="1"/>
</dbReference>
<comment type="caution">
    <text evidence="5">The sequence shown here is derived from an EMBL/GenBank/DDBJ whole genome shotgun (WGS) entry which is preliminary data.</text>
</comment>
<name>A0A848L130_9ACTN</name>
<dbReference type="RefSeq" id="WP_170197000.1">
    <property type="nucleotide sequence ID" value="NZ_JABBNB010000036.1"/>
</dbReference>
<dbReference type="SUPFAM" id="SSF52540">
    <property type="entry name" value="P-loop containing nucleoside triphosphate hydrolases"/>
    <property type="match status" value="1"/>
</dbReference>
<gene>
    <name evidence="5" type="ORF">HH308_25075</name>
</gene>
<dbReference type="InterPro" id="IPR045076">
    <property type="entry name" value="MutS"/>
</dbReference>
<dbReference type="GO" id="GO:0140664">
    <property type="term" value="F:ATP-dependent DNA damage sensor activity"/>
    <property type="evidence" value="ECO:0007669"/>
    <property type="project" value="InterPro"/>
</dbReference>
<sequence>MKVRLMYRDADFDPEDVEIPFAGDLARDLQLEHLWDALSGGDSFVRHVARCATLQPLDDPDVIDYRQRACHDALRNPDAVLRLYALTVDALVLRRKIFLLPVSGNPQMELSFAVRMMSGFADIFARMTDLAAEVAGRFESAAFRGLWDTVTRELDDDYLRMLRKTLSELDFPDGMLMSAGIGLGGAVVDQWAKQPRRVRKRLHTRIALTRPSFSFTLPERDDAGADALMRLRQRGLNDIANAATQSVEHVLSFFTALRTELAFYLACTNLAARLREIGSPVTFPMLDADEVAADGLYDPCLAVTVGRAPVGNSVELARGSLLIITGANRGGKSTMLRALGVAQLMAQSGMFVAAQRFRAPVARRVLTHWTRDEDVELVHGKFDDELERMEQIISIIAPRDLLLCNETFASTNEIEGSEILFEITQPLVGNEIRLYIVTHLFDFAYRASSAPDLDVVFLRAPRRGTDDDFQLRPGPPSPTSYGMDYYDQVFGTHYSER</sequence>
<dbReference type="Proteomes" id="UP000550729">
    <property type="component" value="Unassembled WGS sequence"/>
</dbReference>
<dbReference type="EMBL" id="JABBNB010000036">
    <property type="protein sequence ID" value="NMO04496.1"/>
    <property type="molecule type" value="Genomic_DNA"/>
</dbReference>
<keyword evidence="2" id="KW-0067">ATP-binding</keyword>
<dbReference type="InterPro" id="IPR000432">
    <property type="entry name" value="DNA_mismatch_repair_MutS_C"/>
</dbReference>